<sequence>MRCGMKVDIPIEYDDILIEIVTQNVIQALQKSKKLDSEVDELPPYPNRKQVKRVLKIGDERLNQWIDRGLKVIPFGKEVRFDRDDIQKFLSRLKI</sequence>
<dbReference type="AlphaFoldDB" id="F0EMP1"/>
<comment type="caution">
    <text evidence="1">The sequence shown here is derived from an EMBL/GenBank/DDBJ whole genome shotgun (WGS) entry which is preliminary data.</text>
</comment>
<accession>F0EMP1</accession>
<dbReference type="EMBL" id="AEWT01000026">
    <property type="protein sequence ID" value="EGC68771.1"/>
    <property type="molecule type" value="Genomic_DNA"/>
</dbReference>
<reference evidence="1 2" key="1">
    <citation type="submission" date="2011-01" db="EMBL/GenBank/DDBJ databases">
        <authorList>
            <person name="Muzny D."/>
            <person name="Qin X."/>
            <person name="Deng J."/>
            <person name="Jiang H."/>
            <person name="Liu Y."/>
            <person name="Qu J."/>
            <person name="Song X.-Z."/>
            <person name="Zhang L."/>
            <person name="Thornton R."/>
            <person name="Coyle M."/>
            <person name="Francisco L."/>
            <person name="Jackson L."/>
            <person name="Javaid M."/>
            <person name="Korchina V."/>
            <person name="Kovar C."/>
            <person name="Mata R."/>
            <person name="Mathew T."/>
            <person name="Ngo R."/>
            <person name="Nguyen L."/>
            <person name="Nguyen N."/>
            <person name="Okwuonu G."/>
            <person name="Ongeri F."/>
            <person name="Pham C."/>
            <person name="Simmons D."/>
            <person name="Wilczek-Boney K."/>
            <person name="Hale W."/>
            <person name="Jakkamsetti A."/>
            <person name="Pham P."/>
            <person name="Ruth R."/>
            <person name="San Lucas F."/>
            <person name="Warren J."/>
            <person name="Zhang J."/>
            <person name="Zhao Z."/>
            <person name="Zhou C."/>
            <person name="Zhu D."/>
            <person name="Lee S."/>
            <person name="Bess C."/>
            <person name="Blankenburg K."/>
            <person name="Forbes L."/>
            <person name="Fu Q."/>
            <person name="Gubbala S."/>
            <person name="Hirani K."/>
            <person name="Jayaseelan J.C."/>
            <person name="Lara F."/>
            <person name="Munidasa M."/>
            <person name="Palculict T."/>
            <person name="Patil S."/>
            <person name="Pu L.-L."/>
            <person name="Saada N."/>
            <person name="Tang L."/>
            <person name="Weissenberger G."/>
            <person name="Zhu Y."/>
            <person name="Hemphill L."/>
            <person name="Shang Y."/>
            <person name="Youmans B."/>
            <person name="Ayvaz T."/>
            <person name="Ross M."/>
            <person name="Santibanez J."/>
            <person name="Aqrawi P."/>
            <person name="Gross S."/>
            <person name="Joshi V."/>
            <person name="Fowler G."/>
            <person name="Nazareth L."/>
            <person name="Reid J."/>
            <person name="Worley K."/>
            <person name="Petrosino J."/>
            <person name="Highlander S."/>
            <person name="Gibbs R."/>
        </authorList>
    </citation>
    <scope>NUCLEOTIDE SEQUENCE [LARGE SCALE GENOMIC DNA]</scope>
    <source>
        <strain evidence="1 2">ATCC 12755</strain>
    </source>
</reference>
<organism evidence="1 2">
    <name type="scientific">Enterococcus casseliflavus ATCC 12755</name>
    <dbReference type="NCBI Taxonomy" id="888066"/>
    <lineage>
        <taxon>Bacteria</taxon>
        <taxon>Bacillati</taxon>
        <taxon>Bacillota</taxon>
        <taxon>Bacilli</taxon>
        <taxon>Lactobacillales</taxon>
        <taxon>Enterococcaceae</taxon>
        <taxon>Enterococcus</taxon>
    </lineage>
</organism>
<gene>
    <name evidence="1" type="ORF">HMPREF9087_2760</name>
</gene>
<name>F0EMP1_ENTCA</name>
<protein>
    <recommendedName>
        <fullName evidence="3">Helix-turn-helix domain-containing protein</fullName>
    </recommendedName>
</protein>
<proteinExistence type="predicted"/>
<dbReference type="Proteomes" id="UP000004835">
    <property type="component" value="Unassembled WGS sequence"/>
</dbReference>
<dbReference type="HOGENOM" id="CLU_2381691_0_0_9"/>
<evidence type="ECO:0000313" key="2">
    <source>
        <dbReference type="Proteomes" id="UP000004835"/>
    </source>
</evidence>
<evidence type="ECO:0008006" key="3">
    <source>
        <dbReference type="Google" id="ProtNLM"/>
    </source>
</evidence>
<evidence type="ECO:0000313" key="1">
    <source>
        <dbReference type="EMBL" id="EGC68771.1"/>
    </source>
</evidence>